<feature type="transmembrane region" description="Helical" evidence="7">
    <location>
        <begin position="35"/>
        <end position="53"/>
    </location>
</feature>
<protein>
    <submittedName>
        <fullName evidence="9">Chemotaxis protein MotA</fullName>
    </submittedName>
</protein>
<dbReference type="Proteomes" id="UP000199701">
    <property type="component" value="Unassembled WGS sequence"/>
</dbReference>
<dbReference type="InterPro" id="IPR002898">
    <property type="entry name" value="MotA_ExbB_proton_chnl"/>
</dbReference>
<feature type="transmembrane region" description="Helical" evidence="7">
    <location>
        <begin position="184"/>
        <end position="203"/>
    </location>
</feature>
<keyword evidence="2" id="KW-1003">Cell membrane</keyword>
<evidence type="ECO:0000259" key="8">
    <source>
        <dbReference type="Pfam" id="PF01618"/>
    </source>
</evidence>
<keyword evidence="3 7" id="KW-0812">Transmembrane</keyword>
<name>A0A1I0RGD6_9FIRM</name>
<keyword evidence="5 7" id="KW-0472">Membrane</keyword>
<reference evidence="9 10" key="1">
    <citation type="submission" date="2016-10" db="EMBL/GenBank/DDBJ databases">
        <authorList>
            <person name="de Groot N.N."/>
        </authorList>
    </citation>
    <scope>NUCLEOTIDE SEQUENCE [LARGE SCALE GENOMIC DNA]</scope>
    <source>
        <strain evidence="9 10">DSM 9179</strain>
    </source>
</reference>
<comment type="similarity">
    <text evidence="6">Belongs to the exbB/tolQ family.</text>
</comment>
<feature type="domain" description="MotA/TolQ/ExbB proton channel" evidence="8">
    <location>
        <begin position="106"/>
        <end position="212"/>
    </location>
</feature>
<dbReference type="InterPro" id="IPR047055">
    <property type="entry name" value="MotA-like"/>
</dbReference>
<dbReference type="RefSeq" id="WP_092456163.1">
    <property type="nucleotide sequence ID" value="NZ_FOJI01000015.1"/>
</dbReference>
<dbReference type="Pfam" id="PF01618">
    <property type="entry name" value="MotA_ExbB"/>
    <property type="match status" value="1"/>
</dbReference>
<dbReference type="PANTHER" id="PTHR30433">
    <property type="entry name" value="CHEMOTAXIS PROTEIN MOTA"/>
    <property type="match status" value="1"/>
</dbReference>
<evidence type="ECO:0000313" key="10">
    <source>
        <dbReference type="Proteomes" id="UP000199701"/>
    </source>
</evidence>
<evidence type="ECO:0000256" key="4">
    <source>
        <dbReference type="ARBA" id="ARBA00022989"/>
    </source>
</evidence>
<evidence type="ECO:0000256" key="3">
    <source>
        <dbReference type="ARBA" id="ARBA00022692"/>
    </source>
</evidence>
<evidence type="ECO:0000256" key="2">
    <source>
        <dbReference type="ARBA" id="ARBA00022475"/>
    </source>
</evidence>
<dbReference type="GO" id="GO:0071978">
    <property type="term" value="P:bacterial-type flagellum-dependent swarming motility"/>
    <property type="evidence" value="ECO:0007669"/>
    <property type="project" value="InterPro"/>
</dbReference>
<dbReference type="GO" id="GO:0015031">
    <property type="term" value="P:protein transport"/>
    <property type="evidence" value="ECO:0007669"/>
    <property type="project" value="UniProtKB-KW"/>
</dbReference>
<gene>
    <name evidence="9" type="ORF">SAMN05421659_11545</name>
</gene>
<organism evidence="9 10">
    <name type="scientific">[Clostridium] fimetarium</name>
    <dbReference type="NCBI Taxonomy" id="99656"/>
    <lineage>
        <taxon>Bacteria</taxon>
        <taxon>Bacillati</taxon>
        <taxon>Bacillota</taxon>
        <taxon>Clostridia</taxon>
        <taxon>Lachnospirales</taxon>
        <taxon>Lachnospiraceae</taxon>
    </lineage>
</organism>
<keyword evidence="6" id="KW-0653">Protein transport</keyword>
<dbReference type="OrthoDB" id="9806929at2"/>
<accession>A0A1I0RGD6</accession>
<evidence type="ECO:0000256" key="7">
    <source>
        <dbReference type="SAM" id="Phobius"/>
    </source>
</evidence>
<dbReference type="GO" id="GO:0005886">
    <property type="term" value="C:plasma membrane"/>
    <property type="evidence" value="ECO:0007669"/>
    <property type="project" value="UniProtKB-SubCell"/>
</dbReference>
<keyword evidence="10" id="KW-1185">Reference proteome</keyword>
<evidence type="ECO:0000256" key="6">
    <source>
        <dbReference type="RuleBase" id="RU004057"/>
    </source>
</evidence>
<keyword evidence="4 7" id="KW-1133">Transmembrane helix</keyword>
<feature type="transmembrane region" description="Helical" evidence="7">
    <location>
        <begin position="147"/>
        <end position="172"/>
    </location>
</feature>
<keyword evidence="6" id="KW-0813">Transport</keyword>
<comment type="subcellular location">
    <subcellularLocation>
        <location evidence="1">Cell membrane</location>
        <topology evidence="1">Multi-pass membrane protein</topology>
    </subcellularLocation>
    <subcellularLocation>
        <location evidence="6">Membrane</location>
        <topology evidence="6">Multi-pass membrane protein</topology>
    </subcellularLocation>
</comment>
<dbReference type="STRING" id="99656.SAMN05421659_11545"/>
<sequence length="258" mass="28020">MDIVSIGSLILGFAVLVIGFILEEGIVTKLISPTSALIIFGGTFAVLGVSFPAKRLVKIPKLIKIAFTTHKEDRNAILLYFEELAVLVRKDGLLSLEQKITSGENLDPFLVTGLQMVIDGTDLDNMKHTLETKISNMEERHSKGISIFEAAGGYAPTMGVVGTVLGLINVLADLNDMEALGGKVATAFIATLYGIASANILWLPIATKLKELDGDETVTKYMMLDGIIMLQNGSNPILIREHLEGYLEDEKEKTQRGE</sequence>
<evidence type="ECO:0000256" key="1">
    <source>
        <dbReference type="ARBA" id="ARBA00004651"/>
    </source>
</evidence>
<proteinExistence type="inferred from homology"/>
<dbReference type="AlphaFoldDB" id="A0A1I0RGD6"/>
<dbReference type="EMBL" id="FOJI01000015">
    <property type="protein sequence ID" value="SEW39740.1"/>
    <property type="molecule type" value="Genomic_DNA"/>
</dbReference>
<dbReference type="PANTHER" id="PTHR30433:SF3">
    <property type="entry name" value="MOTILITY PROTEIN A"/>
    <property type="match status" value="1"/>
</dbReference>
<dbReference type="GO" id="GO:0006935">
    <property type="term" value="P:chemotaxis"/>
    <property type="evidence" value="ECO:0007669"/>
    <property type="project" value="InterPro"/>
</dbReference>
<evidence type="ECO:0000256" key="5">
    <source>
        <dbReference type="ARBA" id="ARBA00023136"/>
    </source>
</evidence>
<evidence type="ECO:0000313" key="9">
    <source>
        <dbReference type="EMBL" id="SEW39740.1"/>
    </source>
</evidence>